<feature type="transmembrane region" description="Helical" evidence="4">
    <location>
        <begin position="5"/>
        <end position="23"/>
    </location>
</feature>
<dbReference type="OrthoDB" id="3647at2759"/>
<dbReference type="InterPro" id="IPR029044">
    <property type="entry name" value="Nucleotide-diphossugar_trans"/>
</dbReference>
<keyword evidence="4" id="KW-0472">Membrane</keyword>
<evidence type="ECO:0000256" key="4">
    <source>
        <dbReference type="SAM" id="Phobius"/>
    </source>
</evidence>
<evidence type="ECO:0000256" key="3">
    <source>
        <dbReference type="SAM" id="MobiDB-lite"/>
    </source>
</evidence>
<protein>
    <submittedName>
        <fullName evidence="5">Inositol phosphoceramide mannosyltransferase 3</fullName>
    </submittedName>
</protein>
<reference evidence="5 6" key="1">
    <citation type="submission" date="2015-07" db="EMBL/GenBank/DDBJ databases">
        <title>The genome of the fungus Escovopsis weberi, a specialized disease agent of ant agriculture.</title>
        <authorList>
            <person name="de Man T.J."/>
            <person name="Stajich J.E."/>
            <person name="Kubicek C.P."/>
            <person name="Chenthamara K."/>
            <person name="Atanasova L."/>
            <person name="Druzhinina I.S."/>
            <person name="Birnbaum S."/>
            <person name="Barribeau S.M."/>
            <person name="Teiling C."/>
            <person name="Suen G."/>
            <person name="Currie C."/>
            <person name="Gerardo N.M."/>
        </authorList>
    </citation>
    <scope>NUCLEOTIDE SEQUENCE [LARGE SCALE GENOMIC DNA]</scope>
</reference>
<evidence type="ECO:0000313" key="6">
    <source>
        <dbReference type="Proteomes" id="UP000053831"/>
    </source>
</evidence>
<accession>A0A0M9VVL7</accession>
<evidence type="ECO:0000256" key="1">
    <source>
        <dbReference type="ARBA" id="ARBA00009003"/>
    </source>
</evidence>
<proteinExistence type="inferred from homology"/>
<dbReference type="SUPFAM" id="SSF53448">
    <property type="entry name" value="Nucleotide-diphospho-sugar transferases"/>
    <property type="match status" value="1"/>
</dbReference>
<gene>
    <name evidence="5" type="ORF">ESCO_004555</name>
</gene>
<comment type="caution">
    <text evidence="5">The sequence shown here is derived from an EMBL/GenBank/DDBJ whole genome shotgun (WGS) entry which is preliminary data.</text>
</comment>
<sequence length="356" mass="39947">MRGRTVIAIGAVLTFWAVLYFRFHIHELGEIVVTYSTFYPLLHRHPDILYRHPENETSLANSTLASAPVVVPKIINQIALGNASVSKYRAAIQSCTDLHPGWKHQIWSDQNATDFMAEHYPEILPHYINYPQNIQRANILRYALLHHAGGIYVDLDVTCRVALDDTPLVRLPFVSPGAHPAGVNNAFIAAQPGHPFLEQLLGNVPSHDLKWGLPMRIPYVENMLSTGCMFFSNQWMAYVRALLAGRQDQSVFILSDENGDMAPHMLRGKVTTPIFVHGGASSWHGWDAALFLTIGDHYLLYLTGLFTTVGLLWVCLQLRRSHRHRGCCFFGRMSSRGSGSPVRRERKPSIIGDAMA</sequence>
<dbReference type="PANTHER" id="PTHR32385">
    <property type="entry name" value="MANNOSYL PHOSPHORYLINOSITOL CERAMIDE SYNTHASE"/>
    <property type="match status" value="1"/>
</dbReference>
<dbReference type="AlphaFoldDB" id="A0A0M9VVL7"/>
<keyword evidence="5" id="KW-0328">Glycosyltransferase</keyword>
<dbReference type="Pfam" id="PF04488">
    <property type="entry name" value="Gly_transf_sug"/>
    <property type="match status" value="1"/>
</dbReference>
<feature type="transmembrane region" description="Helical" evidence="4">
    <location>
        <begin position="298"/>
        <end position="316"/>
    </location>
</feature>
<dbReference type="STRING" id="150374.A0A0M9VVL7"/>
<name>A0A0M9VVL7_ESCWE</name>
<organism evidence="5 6">
    <name type="scientific">Escovopsis weberi</name>
    <dbReference type="NCBI Taxonomy" id="150374"/>
    <lineage>
        <taxon>Eukaryota</taxon>
        <taxon>Fungi</taxon>
        <taxon>Dikarya</taxon>
        <taxon>Ascomycota</taxon>
        <taxon>Pezizomycotina</taxon>
        <taxon>Sordariomycetes</taxon>
        <taxon>Hypocreomycetidae</taxon>
        <taxon>Hypocreales</taxon>
        <taxon>Hypocreaceae</taxon>
        <taxon>Escovopsis</taxon>
    </lineage>
</organism>
<dbReference type="Gene3D" id="3.90.550.20">
    <property type="match status" value="1"/>
</dbReference>
<evidence type="ECO:0000256" key="2">
    <source>
        <dbReference type="ARBA" id="ARBA00022679"/>
    </source>
</evidence>
<keyword evidence="4" id="KW-1133">Transmembrane helix</keyword>
<dbReference type="GO" id="GO:0051999">
    <property type="term" value="P:mannosyl-inositol phosphorylceramide biosynthetic process"/>
    <property type="evidence" value="ECO:0007669"/>
    <property type="project" value="TreeGrafter"/>
</dbReference>
<dbReference type="Proteomes" id="UP000053831">
    <property type="component" value="Unassembled WGS sequence"/>
</dbReference>
<keyword evidence="4" id="KW-0812">Transmembrane</keyword>
<dbReference type="PANTHER" id="PTHR32385:SF15">
    <property type="entry name" value="INOSITOL PHOSPHOCERAMIDE MANNOSYLTRANSFERASE 1"/>
    <property type="match status" value="1"/>
</dbReference>
<dbReference type="InterPro" id="IPR051706">
    <property type="entry name" value="Glycosyltransferase_domain"/>
</dbReference>
<dbReference type="GO" id="GO:0016020">
    <property type="term" value="C:membrane"/>
    <property type="evidence" value="ECO:0007669"/>
    <property type="project" value="GOC"/>
</dbReference>
<dbReference type="EMBL" id="LGSR01000013">
    <property type="protein sequence ID" value="KOS21112.1"/>
    <property type="molecule type" value="Genomic_DNA"/>
</dbReference>
<dbReference type="InterPro" id="IPR007577">
    <property type="entry name" value="GlycoTrfase_DXD_sugar-bd_CS"/>
</dbReference>
<keyword evidence="6" id="KW-1185">Reference proteome</keyword>
<evidence type="ECO:0000313" key="5">
    <source>
        <dbReference type="EMBL" id="KOS21112.1"/>
    </source>
</evidence>
<comment type="similarity">
    <text evidence="1">Belongs to the glycosyltransferase 32 family.</text>
</comment>
<keyword evidence="2 5" id="KW-0808">Transferase</keyword>
<dbReference type="GO" id="GO:0000030">
    <property type="term" value="F:mannosyltransferase activity"/>
    <property type="evidence" value="ECO:0007669"/>
    <property type="project" value="TreeGrafter"/>
</dbReference>
<feature type="region of interest" description="Disordered" evidence="3">
    <location>
        <begin position="336"/>
        <end position="356"/>
    </location>
</feature>